<comment type="similarity">
    <text evidence="1 6">Belongs to the eIF-1A family.</text>
</comment>
<name>A0ABQ8UYP3_9EUKA</name>
<dbReference type="InterPro" id="IPR006196">
    <property type="entry name" value="RNA-binding_domain_S1_IF1"/>
</dbReference>
<dbReference type="InterPro" id="IPR012340">
    <property type="entry name" value="NA-bd_OB-fold"/>
</dbReference>
<keyword evidence="3 5" id="KW-0648">Protein biosynthesis</keyword>
<evidence type="ECO:0000256" key="6">
    <source>
        <dbReference type="RuleBase" id="RU004364"/>
    </source>
</evidence>
<dbReference type="InterPro" id="IPR018104">
    <property type="entry name" value="TIF_eIF-1A_CS"/>
</dbReference>
<evidence type="ECO:0000256" key="7">
    <source>
        <dbReference type="RuleBase" id="RU004365"/>
    </source>
</evidence>
<evidence type="ECO:0000313" key="10">
    <source>
        <dbReference type="EMBL" id="KAJ4461880.1"/>
    </source>
</evidence>
<feature type="region of interest" description="Disordered" evidence="8">
    <location>
        <begin position="521"/>
        <end position="546"/>
    </location>
</feature>
<comment type="caution">
    <text evidence="10">The sequence shown here is derived from an EMBL/GenBank/DDBJ whole genome shotgun (WGS) entry which is preliminary data.</text>
</comment>
<evidence type="ECO:0000259" key="9">
    <source>
        <dbReference type="PROSITE" id="PS50832"/>
    </source>
</evidence>
<dbReference type="CDD" id="cd05793">
    <property type="entry name" value="S1_IF1A"/>
    <property type="match status" value="1"/>
</dbReference>
<dbReference type="HAMAP" id="MF_00216">
    <property type="entry name" value="aIF_1A"/>
    <property type="match status" value="1"/>
</dbReference>
<feature type="domain" description="S1-like" evidence="9">
    <location>
        <begin position="776"/>
        <end position="850"/>
    </location>
</feature>
<dbReference type="Proteomes" id="UP001141327">
    <property type="component" value="Unassembled WGS sequence"/>
</dbReference>
<dbReference type="SMART" id="SM00652">
    <property type="entry name" value="eIF1a"/>
    <property type="match status" value="1"/>
</dbReference>
<evidence type="ECO:0000256" key="2">
    <source>
        <dbReference type="ARBA" id="ARBA00022540"/>
    </source>
</evidence>
<proteinExistence type="inferred from homology"/>
<accession>A0ABQ8UYP3</accession>
<sequence>MSHYDYGNMLALLGLTVRNLLDDIHAPFPFTAPSRPPSPTCKSCPHPTHTTATTILRRCEGPGFLSALSLVSTYDYIRHPELLQIVFRGLYPRFFDSYPAVEAQLFAMSRLLPHLDLYNHFSAAHPTATAPGAIYSTLTQALVPRFNLPSSSDLLTAPLPLLSDACYPPPPTGAGEGRLVVPQSAVCFFRDVLWLVRGAQLLGARRMVVEGGGVPASPFGVEVLEEGIRLLSPHRPLPLLDVPAMPSRISLSGPLDAHFLCFCDGAPGRLVAYQLIQHPRLSSVLVGASCAVEHRGLQAYLLGRVLSEVFLSDPPRRGLASLHRYFVLLRGYYAVCGAYVELATGPLEGGEGAKPEEVVWWAQAGAFLEPLTRLLASFLDHWLADHPPAESRAGAGEPKELMGLAEVLKAAFALWSRLPAARRSSFGTEILRGVLETARQAAPLGSGLRTAAQALGRLLTSVHPSLLLAATSWDALLVPDKRGPSGSAAASLPIGFTVPPSWLHPARATWRVRVSLTPDRIACSSPDQSSSPLQQPSQQPTRPLPPLVPFPALLTDPLAWALQPRMAPWVPKKESGTPGAIATLSFDLWHGVTLGDALRTVQWDRWKELLGKEAVSPDLSALYGCITSPSFGALPVQSLQHTLLDQSAASLAEIRAKSRPYLIHPGDSHSAVDAPIQLLMQVPDTHPSARGWWLLGVELTPGWVDPAHPVACDLGVTIWAIAEGGVEWAEAARWLELFVGWLAPSSPSPSEQQPMPKNKGKGGKNRRKGKNENELEKRELIFKEEGQVYAQVLKMLGNGRLEAHCFDGHNRQCHIRGKLRKKVWVNTGDIILVGLRDYQDDKADVILKYTSDEARKLKEYHEIPDSAQIVESEVFGDEGEDVAVEFGDEPEQEEVNIDDL</sequence>
<protein>
    <recommendedName>
        <fullName evidence="4">Eukaryotic translation initiation factor 4C</fullName>
    </recommendedName>
</protein>
<feature type="compositionally biased region" description="Basic residues" evidence="8">
    <location>
        <begin position="758"/>
        <end position="769"/>
    </location>
</feature>
<dbReference type="SUPFAM" id="SSF50249">
    <property type="entry name" value="Nucleic acid-binding proteins"/>
    <property type="match status" value="1"/>
</dbReference>
<dbReference type="PROSITE" id="PS50832">
    <property type="entry name" value="S1_IF1_TYPE"/>
    <property type="match status" value="1"/>
</dbReference>
<evidence type="ECO:0000256" key="3">
    <source>
        <dbReference type="ARBA" id="ARBA00022917"/>
    </source>
</evidence>
<evidence type="ECO:0000313" key="11">
    <source>
        <dbReference type="Proteomes" id="UP001141327"/>
    </source>
</evidence>
<evidence type="ECO:0000256" key="8">
    <source>
        <dbReference type="SAM" id="MobiDB-lite"/>
    </source>
</evidence>
<keyword evidence="11" id="KW-1185">Reference proteome</keyword>
<dbReference type="PROSITE" id="PS01262">
    <property type="entry name" value="IF1A"/>
    <property type="match status" value="1"/>
</dbReference>
<keyword evidence="2 5" id="KW-0396">Initiation factor</keyword>
<evidence type="ECO:0000256" key="5">
    <source>
        <dbReference type="PROSITE-ProRule" id="PRU00181"/>
    </source>
</evidence>
<feature type="compositionally biased region" description="Low complexity" evidence="8">
    <location>
        <begin position="524"/>
        <end position="541"/>
    </location>
</feature>
<evidence type="ECO:0000256" key="4">
    <source>
        <dbReference type="ARBA" id="ARBA00032507"/>
    </source>
</evidence>
<comment type="function">
    <text evidence="7">Seems to be required for maximal rate of protein biosynthesis. Enhances ribosome dissociation into subunits and stabilizes the binding of the initiator Met-tRNA(I) to 40 S ribosomal subunits.</text>
</comment>
<dbReference type="PANTHER" id="PTHR21668">
    <property type="entry name" value="EIF-1A"/>
    <property type="match status" value="1"/>
</dbReference>
<dbReference type="EMBL" id="JAPMOS010000005">
    <property type="protein sequence ID" value="KAJ4461880.1"/>
    <property type="molecule type" value="Genomic_DNA"/>
</dbReference>
<organism evidence="10 11">
    <name type="scientific">Paratrimastix pyriformis</name>
    <dbReference type="NCBI Taxonomy" id="342808"/>
    <lineage>
        <taxon>Eukaryota</taxon>
        <taxon>Metamonada</taxon>
        <taxon>Preaxostyla</taxon>
        <taxon>Paratrimastigidae</taxon>
        <taxon>Paratrimastix</taxon>
    </lineage>
</organism>
<dbReference type="GO" id="GO:0003743">
    <property type="term" value="F:translation initiation factor activity"/>
    <property type="evidence" value="ECO:0007669"/>
    <property type="project" value="UniProtKB-KW"/>
</dbReference>
<dbReference type="Pfam" id="PF01176">
    <property type="entry name" value="eIF-1a"/>
    <property type="match status" value="1"/>
</dbReference>
<dbReference type="NCBIfam" id="TIGR00523">
    <property type="entry name" value="eIF-1A"/>
    <property type="match status" value="1"/>
</dbReference>
<reference evidence="10" key="1">
    <citation type="journal article" date="2022" name="bioRxiv">
        <title>Genomics of Preaxostyla Flagellates Illuminates Evolutionary Transitions and the Path Towards Mitochondrial Loss.</title>
        <authorList>
            <person name="Novak L.V.F."/>
            <person name="Treitli S.C."/>
            <person name="Pyrih J."/>
            <person name="Halakuc P."/>
            <person name="Pipaliya S.V."/>
            <person name="Vacek V."/>
            <person name="Brzon O."/>
            <person name="Soukal P."/>
            <person name="Eme L."/>
            <person name="Dacks J.B."/>
            <person name="Karnkowska A."/>
            <person name="Elias M."/>
            <person name="Hampl V."/>
        </authorList>
    </citation>
    <scope>NUCLEOTIDE SEQUENCE</scope>
    <source>
        <strain evidence="10">RCP-MX</strain>
    </source>
</reference>
<feature type="region of interest" description="Disordered" evidence="8">
    <location>
        <begin position="745"/>
        <end position="775"/>
    </location>
</feature>
<gene>
    <name evidence="10" type="ORF">PAPYR_1565</name>
</gene>
<dbReference type="InterPro" id="IPR001253">
    <property type="entry name" value="TIF_eIF-1A"/>
</dbReference>
<dbReference type="Gene3D" id="2.40.50.140">
    <property type="entry name" value="Nucleic acid-binding proteins"/>
    <property type="match status" value="1"/>
</dbReference>
<feature type="compositionally biased region" description="Low complexity" evidence="8">
    <location>
        <begin position="745"/>
        <end position="754"/>
    </location>
</feature>
<evidence type="ECO:0000256" key="1">
    <source>
        <dbReference type="ARBA" id="ARBA00007392"/>
    </source>
</evidence>